<evidence type="ECO:0000313" key="2">
    <source>
        <dbReference type="EMBL" id="KAJ1183104.1"/>
    </source>
</evidence>
<evidence type="ECO:0000256" key="1">
    <source>
        <dbReference type="SAM" id="MobiDB-lite"/>
    </source>
</evidence>
<keyword evidence="3" id="KW-1185">Reference proteome</keyword>
<sequence length="103" mass="11057">MGVPNGSPEKNKKVRSIHLRAEVTGLQRGHAGGDNTESCGFVRRICSPYMAQGGLQADPHTALRSAPRPRLMSSSSCHDQLCTDPNASAEKQHEAQHEAPDAL</sequence>
<gene>
    <name evidence="2" type="ORF">NDU88_008275</name>
</gene>
<dbReference type="AlphaFoldDB" id="A0AAV7U3Z5"/>
<evidence type="ECO:0000313" key="3">
    <source>
        <dbReference type="Proteomes" id="UP001066276"/>
    </source>
</evidence>
<proteinExistence type="predicted"/>
<protein>
    <submittedName>
        <fullName evidence="2">Uncharacterized protein</fullName>
    </submittedName>
</protein>
<organism evidence="2 3">
    <name type="scientific">Pleurodeles waltl</name>
    <name type="common">Iberian ribbed newt</name>
    <dbReference type="NCBI Taxonomy" id="8319"/>
    <lineage>
        <taxon>Eukaryota</taxon>
        <taxon>Metazoa</taxon>
        <taxon>Chordata</taxon>
        <taxon>Craniata</taxon>
        <taxon>Vertebrata</taxon>
        <taxon>Euteleostomi</taxon>
        <taxon>Amphibia</taxon>
        <taxon>Batrachia</taxon>
        <taxon>Caudata</taxon>
        <taxon>Salamandroidea</taxon>
        <taxon>Salamandridae</taxon>
        <taxon>Pleurodelinae</taxon>
        <taxon>Pleurodeles</taxon>
    </lineage>
</organism>
<feature type="compositionally biased region" description="Polar residues" evidence="1">
    <location>
        <begin position="72"/>
        <end position="86"/>
    </location>
</feature>
<accession>A0AAV7U3Z5</accession>
<reference evidence="2" key="1">
    <citation type="journal article" date="2022" name="bioRxiv">
        <title>Sequencing and chromosome-scale assembly of the giantPleurodeles waltlgenome.</title>
        <authorList>
            <person name="Brown T."/>
            <person name="Elewa A."/>
            <person name="Iarovenko S."/>
            <person name="Subramanian E."/>
            <person name="Araus A.J."/>
            <person name="Petzold A."/>
            <person name="Susuki M."/>
            <person name="Suzuki K.-i.T."/>
            <person name="Hayashi T."/>
            <person name="Toyoda A."/>
            <person name="Oliveira C."/>
            <person name="Osipova E."/>
            <person name="Leigh N.D."/>
            <person name="Simon A."/>
            <person name="Yun M.H."/>
        </authorList>
    </citation>
    <scope>NUCLEOTIDE SEQUENCE</scope>
    <source>
        <strain evidence="2">20211129_DDA</strain>
        <tissue evidence="2">Liver</tissue>
    </source>
</reference>
<feature type="compositionally biased region" description="Basic and acidic residues" evidence="1">
    <location>
        <begin position="90"/>
        <end position="103"/>
    </location>
</feature>
<comment type="caution">
    <text evidence="2">The sequence shown here is derived from an EMBL/GenBank/DDBJ whole genome shotgun (WGS) entry which is preliminary data.</text>
</comment>
<feature type="region of interest" description="Disordered" evidence="1">
    <location>
        <begin position="59"/>
        <end position="103"/>
    </location>
</feature>
<dbReference type="EMBL" id="JANPWB010000006">
    <property type="protein sequence ID" value="KAJ1183104.1"/>
    <property type="molecule type" value="Genomic_DNA"/>
</dbReference>
<name>A0AAV7U3Z5_PLEWA</name>
<dbReference type="Proteomes" id="UP001066276">
    <property type="component" value="Chromosome 3_2"/>
</dbReference>